<comment type="caution">
    <text evidence="2">The sequence shown here is derived from an EMBL/GenBank/DDBJ whole genome shotgun (WGS) entry which is preliminary data.</text>
</comment>
<evidence type="ECO:0000313" key="2">
    <source>
        <dbReference type="EMBL" id="THH12533.1"/>
    </source>
</evidence>
<feature type="compositionally biased region" description="Basic residues" evidence="1">
    <location>
        <begin position="182"/>
        <end position="192"/>
    </location>
</feature>
<keyword evidence="3" id="KW-1185">Reference proteome</keyword>
<reference evidence="2 3" key="1">
    <citation type="submission" date="2019-02" db="EMBL/GenBank/DDBJ databases">
        <title>Genome sequencing of the rare red list fungi Bondarzewia mesenterica.</title>
        <authorList>
            <person name="Buettner E."/>
            <person name="Kellner H."/>
        </authorList>
    </citation>
    <scope>NUCLEOTIDE SEQUENCE [LARGE SCALE GENOMIC DNA]</scope>
    <source>
        <strain evidence="2 3">DSM 108281</strain>
    </source>
</reference>
<evidence type="ECO:0000313" key="3">
    <source>
        <dbReference type="Proteomes" id="UP000310158"/>
    </source>
</evidence>
<proteinExistence type="predicted"/>
<gene>
    <name evidence="2" type="ORF">EW146_g7604</name>
</gene>
<feature type="region of interest" description="Disordered" evidence="1">
    <location>
        <begin position="167"/>
        <end position="193"/>
    </location>
</feature>
<protein>
    <submittedName>
        <fullName evidence="2">Uncharacterized protein</fullName>
    </submittedName>
</protein>
<dbReference type="EMBL" id="SGPL01000452">
    <property type="protein sequence ID" value="THH12533.1"/>
    <property type="molecule type" value="Genomic_DNA"/>
</dbReference>
<organism evidence="2 3">
    <name type="scientific">Bondarzewia mesenterica</name>
    <dbReference type="NCBI Taxonomy" id="1095465"/>
    <lineage>
        <taxon>Eukaryota</taxon>
        <taxon>Fungi</taxon>
        <taxon>Dikarya</taxon>
        <taxon>Basidiomycota</taxon>
        <taxon>Agaricomycotina</taxon>
        <taxon>Agaricomycetes</taxon>
        <taxon>Russulales</taxon>
        <taxon>Bondarzewiaceae</taxon>
        <taxon>Bondarzewia</taxon>
    </lineage>
</organism>
<sequence length="285" mass="31575">MSAHLIFIVKLKEVFSDHMKSLSSMPAKPKDYINHLEMLDGFVLDADVTKWVEEVNAALELVTVHEWLEWGMHILPQLSVLVTREHEVVAEQEKVHAQQEQVTAVKVKKEKWLTHCKVHKVEKLALLMANKISLNDFECNSDNDLMLLDLASLGELEGDIEMTASMSETGGDVNGASDVGKGKGHVKKRKTTKVSVSNPVVTVKQSKCTTRDPKVILEGTVLLSGADRCMKCMQDKKRCLLVMDATHSAILTIKVKLAEKKDFSSSAPHLKLTARASDSSMVTTS</sequence>
<accession>A0A4V3XE73</accession>
<dbReference type="AlphaFoldDB" id="A0A4V3XE73"/>
<dbReference type="Proteomes" id="UP000310158">
    <property type="component" value="Unassembled WGS sequence"/>
</dbReference>
<name>A0A4V3XE73_9AGAM</name>
<evidence type="ECO:0000256" key="1">
    <source>
        <dbReference type="SAM" id="MobiDB-lite"/>
    </source>
</evidence>